<keyword evidence="3" id="KW-1185">Reference proteome</keyword>
<accession>A0A239IA10</accession>
<dbReference type="SUPFAM" id="SSF56349">
    <property type="entry name" value="DNA breaking-rejoining enzymes"/>
    <property type="match status" value="1"/>
</dbReference>
<evidence type="ECO:0000313" key="3">
    <source>
        <dbReference type="Proteomes" id="UP000198281"/>
    </source>
</evidence>
<gene>
    <name evidence="2" type="ORF">SAMN06295912_12253</name>
</gene>
<evidence type="ECO:0000256" key="1">
    <source>
        <dbReference type="SAM" id="MobiDB-lite"/>
    </source>
</evidence>
<feature type="region of interest" description="Disordered" evidence="1">
    <location>
        <begin position="1"/>
        <end position="30"/>
    </location>
</feature>
<dbReference type="AlphaFoldDB" id="A0A239IA10"/>
<name>A0A239IA10_9SPHN</name>
<reference evidence="3" key="1">
    <citation type="submission" date="2017-06" db="EMBL/GenBank/DDBJ databases">
        <authorList>
            <person name="Varghese N."/>
            <person name="Submissions S."/>
        </authorList>
    </citation>
    <scope>NUCLEOTIDE SEQUENCE [LARGE SCALE GENOMIC DNA]</scope>
    <source>
        <strain evidence="3">LNB2</strain>
    </source>
</reference>
<protein>
    <recommendedName>
        <fullName evidence="4">Phage integrase family protein</fullName>
    </recommendedName>
</protein>
<dbReference type="EMBL" id="FZOS01000022">
    <property type="protein sequence ID" value="SNS89903.1"/>
    <property type="molecule type" value="Genomic_DNA"/>
</dbReference>
<proteinExistence type="predicted"/>
<dbReference type="GO" id="GO:0003677">
    <property type="term" value="F:DNA binding"/>
    <property type="evidence" value="ECO:0007669"/>
    <property type="project" value="InterPro"/>
</dbReference>
<dbReference type="Proteomes" id="UP000198281">
    <property type="component" value="Unassembled WGS sequence"/>
</dbReference>
<dbReference type="InterPro" id="IPR011010">
    <property type="entry name" value="DNA_brk_join_enz"/>
</dbReference>
<evidence type="ECO:0008006" key="4">
    <source>
        <dbReference type="Google" id="ProtNLM"/>
    </source>
</evidence>
<organism evidence="2 3">
    <name type="scientific">Edaphosphingomonas laterariae</name>
    <dbReference type="NCBI Taxonomy" id="861865"/>
    <lineage>
        <taxon>Bacteria</taxon>
        <taxon>Pseudomonadati</taxon>
        <taxon>Pseudomonadota</taxon>
        <taxon>Alphaproteobacteria</taxon>
        <taxon>Sphingomonadales</taxon>
        <taxon>Rhizorhabdaceae</taxon>
        <taxon>Edaphosphingomonas</taxon>
    </lineage>
</organism>
<sequence>MPQVRPRMPRSPARRRRSRGRLAPPAWRREPGGHRRAIAVLEACVAAAPTRSPAQFLRDYSRLRRSLRVVRYPHPEAVSQAVIAMFRDRPPPTDAQIHDAIGATSRTGRAVVASVRQVLGHPPVHRTPRRAADAQAAAAFEAWILGQVGPLPETSLDPALRLPGGREQATGGRAGAAPETQAAMLPAPSLRHRARVGALTAPAIRWMMGLALYIRAARGDGSVIDACVHAAEALDRLLAGGDPRDARWRTQRIGHFLDDVNRSTYSRQALWGQWLADVAIVDRYLTRYPEIAARCAPLRFALPEHRARPGVRRLRAATRAAAEARRLATCQAVADDLPGIHAALENRTREIAAIRASFDAQCAKIRAGELALQRGRLRFACTLPRTAIDGRLDAGTRDLDFAVVSRAYLYRRLDRGKAARWMAEAPGADHDLYLVYLGPRQPGDGLPILDLYAAGGFSLARYRTADQARALASAIGDRRWPKVLRHLRLFRAQDGLARTLANRCLAHKIILIPVHELHHAMTVARAAARSCLRGARIGEVMQQCHGPGQLTRIAVQPEPLYAYRAIAKMRTEPEDFWLSGADVDALIAVLGVMKANGWPLQTLAPAATLDRKCRPARYLYQRGGYACDRSEINMAIALALWPRDVRSHDLKHGLGRHLLQKGVDIPTIGLILHHREGESSLVAGDGRSATRIYCQATPQMQAGLARLFDAVAHDETGPS</sequence>
<evidence type="ECO:0000313" key="2">
    <source>
        <dbReference type="EMBL" id="SNS89903.1"/>
    </source>
</evidence>